<feature type="compositionally biased region" description="Polar residues" evidence="9">
    <location>
        <begin position="22"/>
        <end position="33"/>
    </location>
</feature>
<name>A0A1Y2BIE2_9TREE</name>
<dbReference type="SUPFAM" id="SSF54928">
    <property type="entry name" value="RNA-binding domain, RBD"/>
    <property type="match status" value="1"/>
</dbReference>
<feature type="compositionally biased region" description="Polar residues" evidence="9">
    <location>
        <begin position="73"/>
        <end position="82"/>
    </location>
</feature>
<feature type="region of interest" description="Disordered" evidence="9">
    <location>
        <begin position="260"/>
        <end position="282"/>
    </location>
</feature>
<dbReference type="GO" id="GO:0017056">
    <property type="term" value="F:structural constituent of nuclear pore"/>
    <property type="evidence" value="ECO:0007669"/>
    <property type="project" value="TreeGrafter"/>
</dbReference>
<feature type="compositionally biased region" description="Low complexity" evidence="9">
    <location>
        <begin position="133"/>
        <end position="142"/>
    </location>
</feature>
<dbReference type="PROSITE" id="PS51472">
    <property type="entry name" value="RRM_NUP35"/>
    <property type="match status" value="1"/>
</dbReference>
<dbReference type="STRING" id="71784.A0A1Y2BIE2"/>
<dbReference type="PANTHER" id="PTHR21527">
    <property type="entry name" value="NUCLEOPORIN NUP35"/>
    <property type="match status" value="1"/>
</dbReference>
<evidence type="ECO:0000259" key="10">
    <source>
        <dbReference type="PROSITE" id="PS51472"/>
    </source>
</evidence>
<comment type="caution">
    <text evidence="11">The sequence shown here is derived from an EMBL/GenBank/DDBJ whole genome shotgun (WGS) entry which is preliminary data.</text>
</comment>
<evidence type="ECO:0000256" key="9">
    <source>
        <dbReference type="SAM" id="MobiDB-lite"/>
    </source>
</evidence>
<keyword evidence="7 8" id="KW-0539">Nucleus</keyword>
<comment type="subcellular location">
    <subcellularLocation>
        <location evidence="1">Nucleus</location>
        <location evidence="1">Nuclear pore complex</location>
    </subcellularLocation>
</comment>
<evidence type="ECO:0000256" key="8">
    <source>
        <dbReference type="PROSITE-ProRule" id="PRU00804"/>
    </source>
</evidence>
<proteinExistence type="predicted"/>
<dbReference type="EMBL" id="MCFC01000002">
    <property type="protein sequence ID" value="ORY34563.1"/>
    <property type="molecule type" value="Genomic_DNA"/>
</dbReference>
<dbReference type="FunCoup" id="A0A1Y2BIE2">
    <property type="interactions" value="18"/>
</dbReference>
<dbReference type="GO" id="GO:0006999">
    <property type="term" value="P:nuclear pore organization"/>
    <property type="evidence" value="ECO:0007669"/>
    <property type="project" value="TreeGrafter"/>
</dbReference>
<evidence type="ECO:0000256" key="7">
    <source>
        <dbReference type="ARBA" id="ARBA00023242"/>
    </source>
</evidence>
<dbReference type="Gene3D" id="3.30.70.330">
    <property type="match status" value="1"/>
</dbReference>
<dbReference type="Pfam" id="PF05172">
    <property type="entry name" value="RRM_Nup35"/>
    <property type="match status" value="1"/>
</dbReference>
<keyword evidence="5" id="KW-0811">Translocation</keyword>
<feature type="compositionally biased region" description="Low complexity" evidence="9">
    <location>
        <begin position="95"/>
        <end position="108"/>
    </location>
</feature>
<evidence type="ECO:0000313" key="12">
    <source>
        <dbReference type="Proteomes" id="UP000193986"/>
    </source>
</evidence>
<evidence type="ECO:0000313" key="11">
    <source>
        <dbReference type="EMBL" id="ORY34563.1"/>
    </source>
</evidence>
<organism evidence="11 12">
    <name type="scientific">Naematelia encephala</name>
    <dbReference type="NCBI Taxonomy" id="71784"/>
    <lineage>
        <taxon>Eukaryota</taxon>
        <taxon>Fungi</taxon>
        <taxon>Dikarya</taxon>
        <taxon>Basidiomycota</taxon>
        <taxon>Agaricomycotina</taxon>
        <taxon>Tremellomycetes</taxon>
        <taxon>Tremellales</taxon>
        <taxon>Naemateliaceae</taxon>
        <taxon>Naematelia</taxon>
    </lineage>
</organism>
<dbReference type="GO" id="GO:0044613">
    <property type="term" value="C:nuclear pore central transport channel"/>
    <property type="evidence" value="ECO:0007669"/>
    <property type="project" value="TreeGrafter"/>
</dbReference>
<reference evidence="11 12" key="1">
    <citation type="submission" date="2016-07" db="EMBL/GenBank/DDBJ databases">
        <title>Pervasive Adenine N6-methylation of Active Genes in Fungi.</title>
        <authorList>
            <consortium name="DOE Joint Genome Institute"/>
            <person name="Mondo S.J."/>
            <person name="Dannebaum R.O."/>
            <person name="Kuo R.C."/>
            <person name="Labutti K."/>
            <person name="Haridas S."/>
            <person name="Kuo A."/>
            <person name="Salamov A."/>
            <person name="Ahrendt S.R."/>
            <person name="Lipzen A."/>
            <person name="Sullivan W."/>
            <person name="Andreopoulos W.B."/>
            <person name="Clum A."/>
            <person name="Lindquist E."/>
            <person name="Daum C."/>
            <person name="Ramamoorthy G.K."/>
            <person name="Gryganskyi A."/>
            <person name="Culley D."/>
            <person name="Magnuson J.K."/>
            <person name="James T.Y."/>
            <person name="O'Malley M.A."/>
            <person name="Stajich J.E."/>
            <person name="Spatafora J.W."/>
            <person name="Visel A."/>
            <person name="Grigoriev I.V."/>
        </authorList>
    </citation>
    <scope>NUCLEOTIDE SEQUENCE [LARGE SCALE GENOMIC DNA]</scope>
    <source>
        <strain evidence="11 12">68-887.2</strain>
    </source>
</reference>
<dbReference type="InterPro" id="IPR012677">
    <property type="entry name" value="Nucleotide-bd_a/b_plait_sf"/>
</dbReference>
<evidence type="ECO:0000256" key="4">
    <source>
        <dbReference type="ARBA" id="ARBA00022927"/>
    </source>
</evidence>
<dbReference type="PANTHER" id="PTHR21527:SF6">
    <property type="entry name" value="NUCLEOPORIN NUP35"/>
    <property type="match status" value="1"/>
</dbReference>
<dbReference type="InterPro" id="IPR007846">
    <property type="entry name" value="RRM_NUP35_dom"/>
</dbReference>
<accession>A0A1Y2BIE2</accession>
<evidence type="ECO:0000256" key="5">
    <source>
        <dbReference type="ARBA" id="ARBA00023010"/>
    </source>
</evidence>
<keyword evidence="4" id="KW-0653">Protein transport</keyword>
<feature type="domain" description="RRM Nup35-type" evidence="10">
    <location>
        <begin position="159"/>
        <end position="240"/>
    </location>
</feature>
<evidence type="ECO:0000256" key="2">
    <source>
        <dbReference type="ARBA" id="ARBA00022448"/>
    </source>
</evidence>
<dbReference type="GO" id="GO:0006607">
    <property type="term" value="P:NLS-bearing protein import into nucleus"/>
    <property type="evidence" value="ECO:0007669"/>
    <property type="project" value="TreeGrafter"/>
</dbReference>
<keyword evidence="12" id="KW-1185">Reference proteome</keyword>
<feature type="region of interest" description="Disordered" evidence="9">
    <location>
        <begin position="1"/>
        <end position="171"/>
    </location>
</feature>
<sequence length="312" mass="32729">MSSEWWPQTYYSTPSRALPPGQNGSSAAGGSTSHRTRFAGDQLDPDDERMADGIKFLPSFASSPAGKFALGNSPANSTSPTAARSPRGAGGVVESSSPRNTRSRPSTSHQPILLDEDAPPTTSLRDISDSHRSSSSMALTASSPPPPSSLPTPPSLLATPQTTSLHVFGPPPEQLHNLRAYLEQFGQVVAYKSGPSGSNWWTVEYASPTSASWALRRHGDIVSGRWMIGFKIGGAGSLAGCTLVDGHTPPSAVGAGEMGMGSGAGTPIRPQSAAGALRKPKVQVKPGEEIPWDEGDVQQGWTGWIAERMFGR</sequence>
<keyword evidence="6 8" id="KW-0906">Nuclear pore complex</keyword>
<feature type="compositionally biased region" description="Pro residues" evidence="9">
    <location>
        <begin position="143"/>
        <end position="154"/>
    </location>
</feature>
<dbReference type="GO" id="GO:0005543">
    <property type="term" value="F:phospholipid binding"/>
    <property type="evidence" value="ECO:0007669"/>
    <property type="project" value="TreeGrafter"/>
</dbReference>
<dbReference type="GO" id="GO:0044615">
    <property type="term" value="C:nuclear pore nuclear basket"/>
    <property type="evidence" value="ECO:0007669"/>
    <property type="project" value="TreeGrafter"/>
</dbReference>
<gene>
    <name evidence="11" type="ORF">BCR39DRAFT_513394</name>
</gene>
<dbReference type="Proteomes" id="UP000193986">
    <property type="component" value="Unassembled WGS sequence"/>
</dbReference>
<dbReference type="GO" id="GO:0051028">
    <property type="term" value="P:mRNA transport"/>
    <property type="evidence" value="ECO:0007669"/>
    <property type="project" value="UniProtKB-UniRule"/>
</dbReference>
<protein>
    <recommendedName>
        <fullName evidence="10">RRM Nup35-type domain-containing protein</fullName>
    </recommendedName>
</protein>
<evidence type="ECO:0000256" key="1">
    <source>
        <dbReference type="ARBA" id="ARBA00004567"/>
    </source>
</evidence>
<evidence type="ECO:0000256" key="6">
    <source>
        <dbReference type="ARBA" id="ARBA00023132"/>
    </source>
</evidence>
<dbReference type="AlphaFoldDB" id="A0A1Y2BIE2"/>
<feature type="compositionally biased region" description="Low complexity" evidence="9">
    <location>
        <begin position="155"/>
        <end position="165"/>
    </location>
</feature>
<evidence type="ECO:0000256" key="3">
    <source>
        <dbReference type="ARBA" id="ARBA00022816"/>
    </source>
</evidence>
<keyword evidence="3 8" id="KW-0509">mRNA transport</keyword>
<dbReference type="InterPro" id="IPR035979">
    <property type="entry name" value="RBD_domain_sf"/>
</dbReference>
<dbReference type="OrthoDB" id="3365060at2759"/>
<keyword evidence="2 8" id="KW-0813">Transport</keyword>
<feature type="compositionally biased region" description="Polar residues" evidence="9">
    <location>
        <begin position="1"/>
        <end position="15"/>
    </location>
</feature>
<dbReference type="InParanoid" id="A0A1Y2BIE2"/>
<dbReference type="GO" id="GO:0003676">
    <property type="term" value="F:nucleic acid binding"/>
    <property type="evidence" value="ECO:0007669"/>
    <property type="project" value="InterPro"/>
</dbReference>